<comment type="similarity">
    <text evidence="2">Belongs to the multi antimicrobial extrusion (MATE) (TC 2.A.66.1) family.</text>
</comment>
<dbReference type="EMBL" id="CP101717">
    <property type="protein sequence ID" value="WLD58164.1"/>
    <property type="molecule type" value="Genomic_DNA"/>
</dbReference>
<dbReference type="PANTHER" id="PTHR42893">
    <property type="entry name" value="PROTEIN DETOXIFICATION 44, CHLOROPLASTIC-RELATED"/>
    <property type="match status" value="1"/>
</dbReference>
<dbReference type="GO" id="GO:0005886">
    <property type="term" value="C:plasma membrane"/>
    <property type="evidence" value="ECO:0007669"/>
    <property type="project" value="TreeGrafter"/>
</dbReference>
<feature type="transmembrane region" description="Helical" evidence="6">
    <location>
        <begin position="360"/>
        <end position="381"/>
    </location>
</feature>
<name>A0AB38YFL1_9GAMM</name>
<comment type="subcellular location">
    <subcellularLocation>
        <location evidence="1">Membrane</location>
        <topology evidence="1">Multi-pass membrane protein</topology>
    </subcellularLocation>
</comment>
<feature type="transmembrane region" description="Helical" evidence="6">
    <location>
        <begin position="244"/>
        <end position="262"/>
    </location>
</feature>
<evidence type="ECO:0000313" key="7">
    <source>
        <dbReference type="EMBL" id="WLD58164.1"/>
    </source>
</evidence>
<evidence type="ECO:0000256" key="5">
    <source>
        <dbReference type="ARBA" id="ARBA00023136"/>
    </source>
</evidence>
<feature type="transmembrane region" description="Helical" evidence="6">
    <location>
        <begin position="316"/>
        <end position="340"/>
    </location>
</feature>
<gene>
    <name evidence="7" type="ORF">NFC81_15840</name>
</gene>
<feature type="transmembrane region" description="Helical" evidence="6">
    <location>
        <begin position="417"/>
        <end position="438"/>
    </location>
</feature>
<evidence type="ECO:0000256" key="2">
    <source>
        <dbReference type="ARBA" id="ARBA00010199"/>
    </source>
</evidence>
<feature type="transmembrane region" description="Helical" evidence="6">
    <location>
        <begin position="393"/>
        <end position="411"/>
    </location>
</feature>
<dbReference type="Pfam" id="PF01554">
    <property type="entry name" value="MatE"/>
    <property type="match status" value="2"/>
</dbReference>
<dbReference type="AlphaFoldDB" id="A0AB38YFL1"/>
<organism evidence="7">
    <name type="scientific">Salinispirillum sp. LH 10-3-1</name>
    <dbReference type="NCBI Taxonomy" id="2952525"/>
    <lineage>
        <taxon>Bacteria</taxon>
        <taxon>Pseudomonadati</taxon>
        <taxon>Pseudomonadota</taxon>
        <taxon>Gammaproteobacteria</taxon>
        <taxon>Oceanospirillales</taxon>
        <taxon>Saccharospirillaceae</taxon>
        <taxon>Salinispirillum</taxon>
    </lineage>
</organism>
<keyword evidence="4 6" id="KW-1133">Transmembrane helix</keyword>
<dbReference type="GO" id="GO:0015297">
    <property type="term" value="F:antiporter activity"/>
    <property type="evidence" value="ECO:0007669"/>
    <property type="project" value="InterPro"/>
</dbReference>
<sequence length="443" mass="48727">MTEKKFSERLKKAHATHSRRVWQIAWPLMLANVSAPLLGLVDIGLMGHQGESRYLAAVTLGANLFAVIAWGFNFLTMAASGSTAWLMGRGGRVLAVRWLLRLLPPVAVLGLLLLFATPWLIPLGLAFYQPSSELASSAQTYLAIRAWSIPLVLVNLLLAGWFIGIQLTRVNLFATLCAQAVNILVSVFLVLGLNLGIAGVAAGSVIGDLAAFLIYSGTAFYLYRHNLSTVIHKDIPKLTHYLKLAAPLILRTFTLLFAFNYFSKLGLGLGTDYVAANAVLISFLLVISTLLDGFANAAEALVGRAAGASQRQRIQAAILATGLWSALFAVALCLIFALLHEPAIALLTDLSEIRQLAGQYVIWMITMPLYTWWAYWLDGVFIGLQWVRAMRNVLILSVFGIYWPLSLVVPMESNHSIWALFALMMLLRSLMMLGWLGLRWSRL</sequence>
<evidence type="ECO:0000256" key="6">
    <source>
        <dbReference type="SAM" id="Phobius"/>
    </source>
</evidence>
<feature type="transmembrane region" description="Helical" evidence="6">
    <location>
        <begin position="61"/>
        <end position="86"/>
    </location>
</feature>
<feature type="transmembrane region" description="Helical" evidence="6">
    <location>
        <begin position="197"/>
        <end position="223"/>
    </location>
</feature>
<evidence type="ECO:0000256" key="3">
    <source>
        <dbReference type="ARBA" id="ARBA00022692"/>
    </source>
</evidence>
<dbReference type="CDD" id="cd13136">
    <property type="entry name" value="MATE_DinF_like"/>
    <property type="match status" value="1"/>
</dbReference>
<dbReference type="InterPro" id="IPR044644">
    <property type="entry name" value="DinF-like"/>
</dbReference>
<keyword evidence="5 6" id="KW-0472">Membrane</keyword>
<protein>
    <submittedName>
        <fullName evidence="7">MATE family efflux transporter</fullName>
    </submittedName>
</protein>
<proteinExistence type="inferred from homology"/>
<feature type="transmembrane region" description="Helical" evidence="6">
    <location>
        <begin position="141"/>
        <end position="163"/>
    </location>
</feature>
<keyword evidence="3 6" id="KW-0812">Transmembrane</keyword>
<dbReference type="PANTHER" id="PTHR42893:SF46">
    <property type="entry name" value="PROTEIN DETOXIFICATION 44, CHLOROPLASTIC"/>
    <property type="match status" value="1"/>
</dbReference>
<evidence type="ECO:0000256" key="4">
    <source>
        <dbReference type="ARBA" id="ARBA00022989"/>
    </source>
</evidence>
<dbReference type="NCBIfam" id="TIGR00797">
    <property type="entry name" value="matE"/>
    <property type="match status" value="1"/>
</dbReference>
<evidence type="ECO:0000256" key="1">
    <source>
        <dbReference type="ARBA" id="ARBA00004141"/>
    </source>
</evidence>
<accession>A0AB38YFL1</accession>
<reference evidence="7" key="1">
    <citation type="submission" date="2022-07" db="EMBL/GenBank/DDBJ databases">
        <title>Complete genome sequence of Salinispirillum sp. LH10-3-1 capable of multiple carbohydrate inversion isolated from a soda lake.</title>
        <authorList>
            <person name="Liu J."/>
            <person name="Zhai Y."/>
            <person name="Zhang H."/>
            <person name="Yang H."/>
            <person name="Qu J."/>
            <person name="Li J."/>
        </authorList>
    </citation>
    <scope>NUCLEOTIDE SEQUENCE</scope>
    <source>
        <strain evidence="7">LH 10-3-1</strain>
    </source>
</reference>
<dbReference type="GO" id="GO:0042910">
    <property type="term" value="F:xenobiotic transmembrane transporter activity"/>
    <property type="evidence" value="ECO:0007669"/>
    <property type="project" value="InterPro"/>
</dbReference>
<feature type="transmembrane region" description="Helical" evidence="6">
    <location>
        <begin position="274"/>
        <end position="295"/>
    </location>
</feature>
<dbReference type="InterPro" id="IPR002528">
    <property type="entry name" value="MATE_fam"/>
</dbReference>
<dbReference type="RefSeq" id="WP_304995451.1">
    <property type="nucleotide sequence ID" value="NZ_CP101717.1"/>
</dbReference>
<feature type="transmembrane region" description="Helical" evidence="6">
    <location>
        <begin position="21"/>
        <end position="41"/>
    </location>
</feature>
<feature type="transmembrane region" description="Helical" evidence="6">
    <location>
        <begin position="170"/>
        <end position="191"/>
    </location>
</feature>
<feature type="transmembrane region" description="Helical" evidence="6">
    <location>
        <begin position="98"/>
        <end position="121"/>
    </location>
</feature>